<organism evidence="1">
    <name type="scientific">termite gut metagenome</name>
    <dbReference type="NCBI Taxonomy" id="433724"/>
    <lineage>
        <taxon>unclassified sequences</taxon>
        <taxon>metagenomes</taxon>
        <taxon>organismal metagenomes</taxon>
    </lineage>
</organism>
<proteinExistence type="predicted"/>
<sequence>MMNQKRIARIAYNTEGWIKPSGKYGKSENKDSFECIEGFGNEEWLFDLAKTYKDYHYAFLEPVRKEPQAYEGKTFDVALFTINGKSKQRFYIGDILGVEVISETQAKEAHQFYKKQGWLDEMGEQVLEVANKKFSDWEGVFNIRFKISGVKQSESSNIPIPVDNPIYSLNRYSFAYYKEEYGLTDNISKADSYNYDAAKDSQPSIGSSSTKKGKYERSPKTVEIEYLHQAINDRLLMKQKSEGKDVKKEVPAGYGNNRIDMVEHDSDGDIFYEIKTYPSLKTSIRMAIGQLLEYSMWTEQNKAKELIIVTQPTADIEEARAYFAHIRKLYNIPLYYQSFNVETNELSEKV</sequence>
<protein>
    <submittedName>
        <fullName evidence="1">Uncharacterized protein</fullName>
    </submittedName>
</protein>
<evidence type="ECO:0000313" key="1">
    <source>
        <dbReference type="EMBL" id="KAA6331882.1"/>
    </source>
</evidence>
<dbReference type="EMBL" id="SNRY01001312">
    <property type="protein sequence ID" value="KAA6331882.1"/>
    <property type="molecule type" value="Genomic_DNA"/>
</dbReference>
<name>A0A5J4RDU1_9ZZZZ</name>
<accession>A0A5J4RDU1</accession>
<reference evidence="1" key="1">
    <citation type="submission" date="2019-03" db="EMBL/GenBank/DDBJ databases">
        <title>Single cell metagenomics reveals metabolic interactions within the superorganism composed of flagellate Streblomastix strix and complex community of Bacteroidetes bacteria on its surface.</title>
        <authorList>
            <person name="Treitli S.C."/>
            <person name="Kolisko M."/>
            <person name="Husnik F."/>
            <person name="Keeling P."/>
            <person name="Hampl V."/>
        </authorList>
    </citation>
    <scope>NUCLEOTIDE SEQUENCE</scope>
    <source>
        <strain evidence="1">STM</strain>
    </source>
</reference>
<gene>
    <name evidence="1" type="ORF">EZS27_019560</name>
</gene>
<dbReference type="AlphaFoldDB" id="A0A5J4RDU1"/>
<comment type="caution">
    <text evidence="1">The sequence shown here is derived from an EMBL/GenBank/DDBJ whole genome shotgun (WGS) entry which is preliminary data.</text>
</comment>